<accession>A0A9W6MFT5</accession>
<dbReference type="SUPFAM" id="SSF51905">
    <property type="entry name" value="FAD/NAD(P)-binding domain"/>
    <property type="match status" value="1"/>
</dbReference>
<keyword evidence="2" id="KW-0560">Oxidoreductase</keyword>
<dbReference type="AlphaFoldDB" id="A0A9W6MFT5"/>
<evidence type="ECO:0000313" key="2">
    <source>
        <dbReference type="EMBL" id="GLK12400.1"/>
    </source>
</evidence>
<gene>
    <name evidence="2" type="ORF">GCM10017600_58100</name>
</gene>
<dbReference type="PANTHER" id="PTHR43422:SF3">
    <property type="entry name" value="THIAMINE THIAZOLE SYNTHASE"/>
    <property type="match status" value="1"/>
</dbReference>
<comment type="caution">
    <text evidence="2">The sequence shown here is derived from an EMBL/GenBank/DDBJ whole genome shotgun (WGS) entry which is preliminary data.</text>
</comment>
<organism evidence="2 3">
    <name type="scientific">Streptosporangium carneum</name>
    <dbReference type="NCBI Taxonomy" id="47481"/>
    <lineage>
        <taxon>Bacteria</taxon>
        <taxon>Bacillati</taxon>
        <taxon>Actinomycetota</taxon>
        <taxon>Actinomycetes</taxon>
        <taxon>Streptosporangiales</taxon>
        <taxon>Streptosporangiaceae</taxon>
        <taxon>Streptosporangium</taxon>
    </lineage>
</organism>
<dbReference type="Gene3D" id="3.50.50.60">
    <property type="entry name" value="FAD/NAD(P)-binding domain"/>
    <property type="match status" value="1"/>
</dbReference>
<keyword evidence="3" id="KW-1185">Reference proteome</keyword>
<feature type="domain" description="FAD-binding" evidence="1">
    <location>
        <begin position="10"/>
        <end position="343"/>
    </location>
</feature>
<dbReference type="GO" id="GO:0071949">
    <property type="term" value="F:FAD binding"/>
    <property type="evidence" value="ECO:0007669"/>
    <property type="project" value="InterPro"/>
</dbReference>
<dbReference type="EMBL" id="BSEV01000016">
    <property type="protein sequence ID" value="GLK12400.1"/>
    <property type="molecule type" value="Genomic_DNA"/>
</dbReference>
<proteinExistence type="predicted"/>
<keyword evidence="2" id="KW-0503">Monooxygenase</keyword>
<sequence>MIHRTGEHAVVLGAGISGLLAARVLTDFYDRVTLVERDDLTQQAPRRGVPQGFHAHALLPRGLQVLEELFPGLTGELVAGGAVPYEMIVQVRMIMGGREFARSPTGDRGISATRPFLEGHVLRRVRELPGLVVRDRTQVAGLVTKDDGVTGALVAGVGDGAEEELPADLVVDAMGRGGRTLAWLESMGFDRPQEETVKVEVAYSTWYLRLAEGALGTDHMILVGTHPGQRKGAALCAVEGDRWLVTLGGNAGLRPPTDPEGFFAWLDEVVPAEVAEAVRAAEPLGEIGTAGIPTSVRRRYERLDRFPEGLLVTGDAICNFNPIYGQGMAVGALDALAMRDSLSAGADDLARRYFAAVARALDPAWQLSTGADLAMRKTKAARTLRVRLLNAYIRRLQWAAARDPRVAVAFTRVTGLLDPPSALMRPAVVWRALRG</sequence>
<dbReference type="Pfam" id="PF01494">
    <property type="entry name" value="FAD_binding_3"/>
    <property type="match status" value="1"/>
</dbReference>
<name>A0A9W6MFT5_9ACTN</name>
<protein>
    <submittedName>
        <fullName evidence="2">FAD-binding monooxygenase</fullName>
    </submittedName>
</protein>
<dbReference type="InterPro" id="IPR036188">
    <property type="entry name" value="FAD/NAD-bd_sf"/>
</dbReference>
<reference evidence="2" key="1">
    <citation type="journal article" date="2014" name="Int. J. Syst. Evol. Microbiol.">
        <title>Complete genome sequence of Corynebacterium casei LMG S-19264T (=DSM 44701T), isolated from a smear-ripened cheese.</title>
        <authorList>
            <consortium name="US DOE Joint Genome Institute (JGI-PGF)"/>
            <person name="Walter F."/>
            <person name="Albersmeier A."/>
            <person name="Kalinowski J."/>
            <person name="Ruckert C."/>
        </authorList>
    </citation>
    <scope>NUCLEOTIDE SEQUENCE</scope>
    <source>
        <strain evidence="2">VKM Ac-2007</strain>
    </source>
</reference>
<dbReference type="Proteomes" id="UP001143474">
    <property type="component" value="Unassembled WGS sequence"/>
</dbReference>
<dbReference type="RefSeq" id="WP_271220725.1">
    <property type="nucleotide sequence ID" value="NZ_BAAAVD010000009.1"/>
</dbReference>
<evidence type="ECO:0000313" key="3">
    <source>
        <dbReference type="Proteomes" id="UP001143474"/>
    </source>
</evidence>
<dbReference type="InterPro" id="IPR002938">
    <property type="entry name" value="FAD-bd"/>
</dbReference>
<reference evidence="2" key="2">
    <citation type="submission" date="2023-01" db="EMBL/GenBank/DDBJ databases">
        <authorList>
            <person name="Sun Q."/>
            <person name="Evtushenko L."/>
        </authorList>
    </citation>
    <scope>NUCLEOTIDE SEQUENCE</scope>
    <source>
        <strain evidence="2">VKM Ac-2007</strain>
    </source>
</reference>
<dbReference type="PANTHER" id="PTHR43422">
    <property type="entry name" value="THIAMINE THIAZOLE SYNTHASE"/>
    <property type="match status" value="1"/>
</dbReference>
<dbReference type="GO" id="GO:0004497">
    <property type="term" value="F:monooxygenase activity"/>
    <property type="evidence" value="ECO:0007669"/>
    <property type="project" value="UniProtKB-KW"/>
</dbReference>
<evidence type="ECO:0000259" key="1">
    <source>
        <dbReference type="Pfam" id="PF01494"/>
    </source>
</evidence>